<proteinExistence type="predicted"/>
<keyword evidence="2" id="KW-1185">Reference proteome</keyword>
<accession>A0ACB9KQB5</accession>
<comment type="caution">
    <text evidence="1">The sequence shown here is derived from an EMBL/GenBank/DDBJ whole genome shotgun (WGS) entry which is preliminary data.</text>
</comment>
<gene>
    <name evidence="1" type="ORF">L6164_032936</name>
</gene>
<evidence type="ECO:0000313" key="1">
    <source>
        <dbReference type="EMBL" id="KAI4299477.1"/>
    </source>
</evidence>
<sequence length="460" mass="51722">MEERKGQRLVLFPVPLQGHINPMLELAHLLYSRGFSITIIQSDYNSINPSKYPDFTFHSIFCGLCKSDFEDLSTLLMLLNTRTVEEPFRECLAKLLRDSSESEEPIACLISDALYYFTQSVASSLQLPRFALRTGGSSSTLAYAAFPSLKEKGYLPTPGSQFHLEEAVLELPPLRVKDLPLTNSNPDKFYEVICSFINEVMASSGLIFNSIEELESPALEKLRQQLSIPIFPIGPLHKYFPSESASSDSLVAPDETCISWLDRQEPNSVVYVSFGSLATIAETELSEIAWGLANSEHLFLWVVRDGMINGSEWLGFLPSGFIESLGGRGHIVKWAPQLQVLAHPAVGAFWTHSGWNSTMESICEGVPMICMPRLVDQMVNARYVSHVWKIGFLLEKGLERREIEKTIRKLMEWNEGKEIRERSTILKEKAKLCLRQGGSSYRSLEALVTRIISTRDKSSN</sequence>
<protein>
    <submittedName>
        <fullName evidence="1">Uncharacterized protein</fullName>
    </submittedName>
</protein>
<name>A0ACB9KQB5_BAUVA</name>
<evidence type="ECO:0000313" key="2">
    <source>
        <dbReference type="Proteomes" id="UP000828941"/>
    </source>
</evidence>
<organism evidence="1 2">
    <name type="scientific">Bauhinia variegata</name>
    <name type="common">Purple orchid tree</name>
    <name type="synonym">Phanera variegata</name>
    <dbReference type="NCBI Taxonomy" id="167791"/>
    <lineage>
        <taxon>Eukaryota</taxon>
        <taxon>Viridiplantae</taxon>
        <taxon>Streptophyta</taxon>
        <taxon>Embryophyta</taxon>
        <taxon>Tracheophyta</taxon>
        <taxon>Spermatophyta</taxon>
        <taxon>Magnoliopsida</taxon>
        <taxon>eudicotyledons</taxon>
        <taxon>Gunneridae</taxon>
        <taxon>Pentapetalae</taxon>
        <taxon>rosids</taxon>
        <taxon>fabids</taxon>
        <taxon>Fabales</taxon>
        <taxon>Fabaceae</taxon>
        <taxon>Cercidoideae</taxon>
        <taxon>Cercideae</taxon>
        <taxon>Bauhiniinae</taxon>
        <taxon>Bauhinia</taxon>
    </lineage>
</organism>
<dbReference type="EMBL" id="CM039438">
    <property type="protein sequence ID" value="KAI4299477.1"/>
    <property type="molecule type" value="Genomic_DNA"/>
</dbReference>
<dbReference type="Proteomes" id="UP000828941">
    <property type="component" value="Chromosome 13"/>
</dbReference>
<reference evidence="1 2" key="1">
    <citation type="journal article" date="2022" name="DNA Res.">
        <title>Chromosomal-level genome assembly of the orchid tree Bauhinia variegata (Leguminosae; Cercidoideae) supports the allotetraploid origin hypothesis of Bauhinia.</title>
        <authorList>
            <person name="Zhong Y."/>
            <person name="Chen Y."/>
            <person name="Zheng D."/>
            <person name="Pang J."/>
            <person name="Liu Y."/>
            <person name="Luo S."/>
            <person name="Meng S."/>
            <person name="Qian L."/>
            <person name="Wei D."/>
            <person name="Dai S."/>
            <person name="Zhou R."/>
        </authorList>
    </citation>
    <scope>NUCLEOTIDE SEQUENCE [LARGE SCALE GENOMIC DNA]</scope>
    <source>
        <strain evidence="1">BV-YZ2020</strain>
    </source>
</reference>